<keyword evidence="6 12" id="KW-0560">Oxidoreductase</keyword>
<keyword evidence="4" id="KW-0479">Metal-binding</keyword>
<dbReference type="CDD" id="cd03375">
    <property type="entry name" value="TPP_OGFOR"/>
    <property type="match status" value="1"/>
</dbReference>
<comment type="cofactor">
    <cofactor evidence="1">
        <name>Mg(2+)</name>
        <dbReference type="ChEBI" id="CHEBI:18420"/>
    </cofactor>
</comment>
<dbReference type="Proteomes" id="UP000525298">
    <property type="component" value="Unassembled WGS sequence"/>
</dbReference>
<evidence type="ECO:0000259" key="10">
    <source>
        <dbReference type="Pfam" id="PF02775"/>
    </source>
</evidence>
<keyword evidence="9" id="KW-0786">Thiamine pyrophosphate</keyword>
<sequence length="284" mass="30894">MVDVSAFHCDYENKWCPGCGNFPILEALKQGLADQGLVPEDVLMISGIGQAGKTPHFLRCNFFHGLHGRALPLATGAYVANCELPILVSMGDGDCYGEGGNHFLAAIRRNPDMTLLIHDNRVYGLTKGQASPTSERGFVTKIQPKGVRSDPFNPAALALSQGAGFVARAYCGHKEQLAGLIGQAMDYRGLSVIDIMQVCVSFNTVNTYDWYKKRVYDINEQGHDTDDWNAAMDLAMAGGDRMATGLFYKKNRASFADRVPGLADSPLAARRYDPAQVQALLDQA</sequence>
<dbReference type="InterPro" id="IPR032686">
    <property type="entry name" value="PFO_beta_C"/>
</dbReference>
<dbReference type="EC" id="1.2.7.3" evidence="12"/>
<dbReference type="Pfam" id="PF02775">
    <property type="entry name" value="TPP_enzyme_C"/>
    <property type="match status" value="1"/>
</dbReference>
<comment type="cofactor">
    <cofactor evidence="2">
        <name>thiamine diphosphate</name>
        <dbReference type="ChEBI" id="CHEBI:58937"/>
    </cofactor>
</comment>
<comment type="cofactor">
    <cofactor evidence="3">
        <name>[4Fe-4S] cluster</name>
        <dbReference type="ChEBI" id="CHEBI:49883"/>
    </cofactor>
</comment>
<dbReference type="GO" id="GO:0051536">
    <property type="term" value="F:iron-sulfur cluster binding"/>
    <property type="evidence" value="ECO:0007669"/>
    <property type="project" value="UniProtKB-KW"/>
</dbReference>
<evidence type="ECO:0000256" key="1">
    <source>
        <dbReference type="ARBA" id="ARBA00001946"/>
    </source>
</evidence>
<dbReference type="GO" id="GO:0045333">
    <property type="term" value="P:cellular respiration"/>
    <property type="evidence" value="ECO:0007669"/>
    <property type="project" value="UniProtKB-ARBA"/>
</dbReference>
<feature type="domain" description="Thiamine pyrophosphate enzyme TPP-binding" evidence="10">
    <location>
        <begin position="53"/>
        <end position="195"/>
    </location>
</feature>
<gene>
    <name evidence="12" type="ORF">HNR65_002773</name>
</gene>
<evidence type="ECO:0000313" key="13">
    <source>
        <dbReference type="Proteomes" id="UP000525298"/>
    </source>
</evidence>
<dbReference type="PANTHER" id="PTHR48084">
    <property type="entry name" value="2-OXOGLUTARATE OXIDOREDUCTASE SUBUNIT KORB-RELATED"/>
    <property type="match status" value="1"/>
</dbReference>
<comment type="caution">
    <text evidence="12">The sequence shown here is derived from an EMBL/GenBank/DDBJ whole genome shotgun (WGS) entry which is preliminary data.</text>
</comment>
<keyword evidence="5" id="KW-0460">Magnesium</keyword>
<dbReference type="EMBL" id="JACDUS010000009">
    <property type="protein sequence ID" value="MBA2882426.1"/>
    <property type="molecule type" value="Genomic_DNA"/>
</dbReference>
<evidence type="ECO:0000256" key="9">
    <source>
        <dbReference type="ARBA" id="ARBA00023052"/>
    </source>
</evidence>
<dbReference type="InterPro" id="IPR051457">
    <property type="entry name" value="2-oxoacid:Fd_oxidoreductase"/>
</dbReference>
<dbReference type="InterPro" id="IPR029061">
    <property type="entry name" value="THDP-binding"/>
</dbReference>
<evidence type="ECO:0000256" key="3">
    <source>
        <dbReference type="ARBA" id="ARBA00001966"/>
    </source>
</evidence>
<evidence type="ECO:0000256" key="4">
    <source>
        <dbReference type="ARBA" id="ARBA00022723"/>
    </source>
</evidence>
<dbReference type="InterPro" id="IPR011896">
    <property type="entry name" value="OFOB"/>
</dbReference>
<dbReference type="InterPro" id="IPR011766">
    <property type="entry name" value="TPP_enzyme_TPP-bd"/>
</dbReference>
<dbReference type="AlphaFoldDB" id="A0A7W0HLW7"/>
<evidence type="ECO:0000259" key="11">
    <source>
        <dbReference type="Pfam" id="PF12367"/>
    </source>
</evidence>
<protein>
    <submittedName>
        <fullName evidence="12">2-oxoglutarate ferredoxin oxidoreductase subunit beta</fullName>
        <ecNumber evidence="12">1.2.7.11</ecNumber>
        <ecNumber evidence="12">1.2.7.3</ecNumber>
    </submittedName>
</protein>
<name>A0A7W0HLW7_9BACT</name>
<evidence type="ECO:0000313" key="12">
    <source>
        <dbReference type="EMBL" id="MBA2882426.1"/>
    </source>
</evidence>
<keyword evidence="13" id="KW-1185">Reference proteome</keyword>
<dbReference type="PANTHER" id="PTHR48084:SF4">
    <property type="entry name" value="2-OXOGLUTARATE OXIDOREDUCTASE SUBUNIT KORB"/>
    <property type="match status" value="1"/>
</dbReference>
<dbReference type="GO" id="GO:0046872">
    <property type="term" value="F:metal ion binding"/>
    <property type="evidence" value="ECO:0007669"/>
    <property type="project" value="UniProtKB-KW"/>
</dbReference>
<accession>A0A7W0HLW7</accession>
<dbReference type="NCBIfam" id="TIGR02177">
    <property type="entry name" value="PorB_KorB"/>
    <property type="match status" value="1"/>
</dbReference>
<keyword evidence="8" id="KW-0411">Iron-sulfur</keyword>
<dbReference type="RefSeq" id="WP_181552060.1">
    <property type="nucleotide sequence ID" value="NZ_JACDUS010000009.1"/>
</dbReference>
<reference evidence="12 13" key="1">
    <citation type="submission" date="2020-07" db="EMBL/GenBank/DDBJ databases">
        <title>Genomic Encyclopedia of Type Strains, Phase IV (KMG-IV): sequencing the most valuable type-strain genomes for metagenomic binning, comparative biology and taxonomic classification.</title>
        <authorList>
            <person name="Goeker M."/>
        </authorList>
    </citation>
    <scope>NUCLEOTIDE SEQUENCE [LARGE SCALE GENOMIC DNA]</scope>
    <source>
        <strain evidence="12 13">DSM 17721</strain>
    </source>
</reference>
<organism evidence="12 13">
    <name type="scientific">Desulfosalsimonas propionicica</name>
    <dbReference type="NCBI Taxonomy" id="332175"/>
    <lineage>
        <taxon>Bacteria</taxon>
        <taxon>Pseudomonadati</taxon>
        <taxon>Thermodesulfobacteriota</taxon>
        <taxon>Desulfobacteria</taxon>
        <taxon>Desulfobacterales</taxon>
        <taxon>Desulfosalsimonadaceae</taxon>
        <taxon>Desulfosalsimonas</taxon>
    </lineage>
</organism>
<dbReference type="SUPFAM" id="SSF52518">
    <property type="entry name" value="Thiamin diphosphate-binding fold (THDP-binding)"/>
    <property type="match status" value="1"/>
</dbReference>
<evidence type="ECO:0000256" key="6">
    <source>
        <dbReference type="ARBA" id="ARBA00023002"/>
    </source>
</evidence>
<evidence type="ECO:0000256" key="5">
    <source>
        <dbReference type="ARBA" id="ARBA00022842"/>
    </source>
</evidence>
<dbReference type="EC" id="1.2.7.11" evidence="12"/>
<dbReference type="GO" id="GO:0047553">
    <property type="term" value="F:2-oxoglutarate synthase activity"/>
    <property type="evidence" value="ECO:0007669"/>
    <property type="project" value="UniProtKB-EC"/>
</dbReference>
<keyword evidence="7" id="KW-0408">Iron</keyword>
<proteinExistence type="predicted"/>
<dbReference type="Pfam" id="PF12367">
    <property type="entry name" value="PFO_beta_C"/>
    <property type="match status" value="1"/>
</dbReference>
<dbReference type="GO" id="GO:0044281">
    <property type="term" value="P:small molecule metabolic process"/>
    <property type="evidence" value="ECO:0007669"/>
    <property type="project" value="UniProtKB-ARBA"/>
</dbReference>
<feature type="domain" description="Pyruvate ferredoxin oxidoreductase beta subunit C-terminal" evidence="11">
    <location>
        <begin position="199"/>
        <end position="263"/>
    </location>
</feature>
<dbReference type="Gene3D" id="3.40.50.970">
    <property type="match status" value="1"/>
</dbReference>
<evidence type="ECO:0000256" key="2">
    <source>
        <dbReference type="ARBA" id="ARBA00001964"/>
    </source>
</evidence>
<dbReference type="GO" id="GO:0030976">
    <property type="term" value="F:thiamine pyrophosphate binding"/>
    <property type="evidence" value="ECO:0007669"/>
    <property type="project" value="InterPro"/>
</dbReference>
<evidence type="ECO:0000256" key="8">
    <source>
        <dbReference type="ARBA" id="ARBA00023014"/>
    </source>
</evidence>
<evidence type="ECO:0000256" key="7">
    <source>
        <dbReference type="ARBA" id="ARBA00023004"/>
    </source>
</evidence>